<dbReference type="InterPro" id="IPR001650">
    <property type="entry name" value="Helicase_C-like"/>
</dbReference>
<dbReference type="InterPro" id="IPR014001">
    <property type="entry name" value="Helicase_ATP-bd"/>
</dbReference>
<evidence type="ECO:0000256" key="3">
    <source>
        <dbReference type="ARBA" id="ARBA00022763"/>
    </source>
</evidence>
<keyword evidence="1 9" id="KW-0963">Cytoplasm</keyword>
<dbReference type="PROSITE" id="PS51194">
    <property type="entry name" value="HELICASE_CTER"/>
    <property type="match status" value="1"/>
</dbReference>
<evidence type="ECO:0000256" key="9">
    <source>
        <dbReference type="HAMAP-Rule" id="MF_00969"/>
    </source>
</evidence>
<keyword evidence="4 9" id="KW-0378">Hydrolase</keyword>
<feature type="domain" description="Helicase C-terminal" evidence="11">
    <location>
        <begin position="762"/>
        <end position="928"/>
    </location>
</feature>
<dbReference type="InterPro" id="IPR003711">
    <property type="entry name" value="CarD-like/TRCF_RID"/>
</dbReference>
<organism evidence="12 13">
    <name type="scientific">Aerophobetes bacterium</name>
    <dbReference type="NCBI Taxonomy" id="2030807"/>
    <lineage>
        <taxon>Bacteria</taxon>
        <taxon>Candidatus Aerophobota</taxon>
    </lineage>
</organism>
<dbReference type="SMART" id="SM01058">
    <property type="entry name" value="CarD_TRCF"/>
    <property type="match status" value="1"/>
</dbReference>
<dbReference type="Gene3D" id="3.40.50.300">
    <property type="entry name" value="P-loop containing nucleotide triphosphate hydrolases"/>
    <property type="match status" value="2"/>
</dbReference>
<dbReference type="InterPro" id="IPR041471">
    <property type="entry name" value="UvrB_inter"/>
</dbReference>
<dbReference type="Gene3D" id="3.90.1150.50">
    <property type="entry name" value="Transcription-repair-coupling factor, D7 domain"/>
    <property type="match status" value="1"/>
</dbReference>
<dbReference type="PROSITE" id="PS51192">
    <property type="entry name" value="HELICASE_ATP_BIND_1"/>
    <property type="match status" value="1"/>
</dbReference>
<evidence type="ECO:0000259" key="10">
    <source>
        <dbReference type="PROSITE" id="PS51192"/>
    </source>
</evidence>
<dbReference type="GO" id="GO:0006355">
    <property type="term" value="P:regulation of DNA-templated transcription"/>
    <property type="evidence" value="ECO:0007669"/>
    <property type="project" value="UniProtKB-UniRule"/>
</dbReference>
<dbReference type="Pfam" id="PF00271">
    <property type="entry name" value="Helicase_C"/>
    <property type="match status" value="1"/>
</dbReference>
<dbReference type="GO" id="GO:0016787">
    <property type="term" value="F:hydrolase activity"/>
    <property type="evidence" value="ECO:0007669"/>
    <property type="project" value="UniProtKB-KW"/>
</dbReference>
<dbReference type="AlphaFoldDB" id="A0A2A4X4W1"/>
<keyword evidence="7 9" id="KW-0238">DNA-binding</keyword>
<comment type="similarity">
    <text evidence="9">In the C-terminal section; belongs to the helicase family. RecG subfamily.</text>
</comment>
<proteinExistence type="inferred from homology"/>
<evidence type="ECO:0000256" key="8">
    <source>
        <dbReference type="ARBA" id="ARBA00023204"/>
    </source>
</evidence>
<evidence type="ECO:0000256" key="4">
    <source>
        <dbReference type="ARBA" id="ARBA00022801"/>
    </source>
</evidence>
<dbReference type="InterPro" id="IPR005118">
    <property type="entry name" value="TRCF_C"/>
</dbReference>
<evidence type="ECO:0000313" key="12">
    <source>
        <dbReference type="EMBL" id="PCI77546.1"/>
    </source>
</evidence>
<dbReference type="GO" id="GO:0005524">
    <property type="term" value="F:ATP binding"/>
    <property type="evidence" value="ECO:0007669"/>
    <property type="project" value="UniProtKB-UniRule"/>
</dbReference>
<dbReference type="PANTHER" id="PTHR47964:SF1">
    <property type="entry name" value="ATP-DEPENDENT DNA HELICASE HOMOLOG RECG, CHLOROPLASTIC"/>
    <property type="match status" value="1"/>
</dbReference>
<dbReference type="InterPro" id="IPR004576">
    <property type="entry name" value="Mfd"/>
</dbReference>
<dbReference type="InterPro" id="IPR027417">
    <property type="entry name" value="P-loop_NTPase"/>
</dbReference>
<dbReference type="Gene3D" id="2.40.10.170">
    <property type="match status" value="1"/>
</dbReference>
<comment type="caution">
    <text evidence="12">The sequence shown here is derived from an EMBL/GenBank/DDBJ whole genome shotgun (WGS) entry which is preliminary data.</text>
</comment>
<dbReference type="NCBIfam" id="TIGR00580">
    <property type="entry name" value="mfd"/>
    <property type="match status" value="1"/>
</dbReference>
<evidence type="ECO:0000256" key="5">
    <source>
        <dbReference type="ARBA" id="ARBA00022806"/>
    </source>
</evidence>
<dbReference type="GO" id="GO:0005737">
    <property type="term" value="C:cytoplasm"/>
    <property type="evidence" value="ECO:0007669"/>
    <property type="project" value="UniProtKB-SubCell"/>
</dbReference>
<dbReference type="Pfam" id="PF03461">
    <property type="entry name" value="TRCF"/>
    <property type="match status" value="1"/>
</dbReference>
<dbReference type="SMART" id="SM00487">
    <property type="entry name" value="DEXDc"/>
    <property type="match status" value="1"/>
</dbReference>
<comment type="function">
    <text evidence="9">Couples transcription and DNA repair by recognizing RNA polymerase (RNAP) stalled at DNA lesions. Mediates ATP-dependent release of RNAP and its truncated transcript from the DNA, and recruitment of nucleotide excision repair machinery to the damaged site.</text>
</comment>
<dbReference type="InterPro" id="IPR047112">
    <property type="entry name" value="RecG/Mfd"/>
</dbReference>
<name>A0A2A4X4W1_UNCAE</name>
<evidence type="ECO:0000259" key="11">
    <source>
        <dbReference type="PROSITE" id="PS51194"/>
    </source>
</evidence>
<dbReference type="EMBL" id="NVUK01000015">
    <property type="protein sequence ID" value="PCI77546.1"/>
    <property type="molecule type" value="Genomic_DNA"/>
</dbReference>
<sequence>MEKSTLTMGTKSLESLISCENSAIFQHLSSPAKALVALAHAISSSGSTIIVTKESEDGALEADLNFLSSMFYKKHSVLIETFPSWEELPFGKTNPSPDIVGSRFTKLAALKEHQGPSILLVTMGAFLQKVVKRSSMDQLALNLKGGDSVDFNTLIELLREDLGYQECSTVSDKGEFAVRGGIIDIFPTNDKTPYRLDFFGDTLELIKAFNPLTQKSEKNVAEISLLPALERPLLEAGLKLGKNLSHLADYMPGQTHLIFDDIVAVEEAYIAINDAQKTKTPLMFSLSEALNLFEKSSMSFFSNEHISTHLPGFKTMKDCEERKVEPLKLELFEQSFQVAPIRLPLLSLPPFEKEGASVPEKIHAIAQLEFETLYFVTATQAEKVHLTKAMENLSFGNSAKLHFLEGTLSHSLIFAPSKTAIISYAELTEKEIIKRETWRQSYQTPTTVFHQIEKGDLVVHLHSGVAKFMGFEKQKNHLHEEQEFMTLSYAEGAKLFVPLSQSHLVSRYIGTKTEMPTLTKLGSKKWQQAKAKVQKSIVGYAKELLDLEAKRQAQGGFVYRADSEEMILFEEDFPYTLTVDQRQAILDVKADMLGSKAMDRLICGDVGYGKTEVAMRAAFKAVVDGGKQVAVMVPTTVLASQHFDSFYARMKDFPIKIALLTRMISAKQAAQTLEDLENGQVDIIIGTHRLASKDIKFKDLGMLIIDEEQRFGVRTKEHLKKSKVGIDCLTLSATPIPRTLYSSLITLKSMSQISTPPQDRLPIKTIIAQTDDKVIEAGLLRELARGGKSFFIHNRVESILAKKAWLEKLVPHAKIAVGHGQMPATQLDTIFHEFKHGSIDILLATTIVENGVDIPNANTIFIDKADTYGVADLYQLRGRVGRWKRLAYAYFLVPVKKEISEEARQRLQALVENSGFGGGMKLAMRDLEIRGAGDILGVKQSGMVASVGFHFYCKMLKKTISELKKGASDTNIETIPSIYEVKVDSDFPSHFSHNYINHSNIRLEIYHRIGDVENGADLTNIQDELIDRFGPLPEKDQWFFALASLRLFAASNNVHYLKMGKQKLTLHYTRKKQTGKVSVPMPKVARPEEYTKIAKELISRVLLMHQNKY</sequence>
<accession>A0A2A4X4W1</accession>
<comment type="similarity">
    <text evidence="9">In the N-terminal section; belongs to the UvrB family.</text>
</comment>
<keyword evidence="8 9" id="KW-0234">DNA repair</keyword>
<dbReference type="GO" id="GO:0000716">
    <property type="term" value="P:transcription-coupled nucleotide-excision repair, DNA damage recognition"/>
    <property type="evidence" value="ECO:0007669"/>
    <property type="project" value="UniProtKB-UniRule"/>
</dbReference>
<dbReference type="GO" id="GO:0003678">
    <property type="term" value="F:DNA helicase activity"/>
    <property type="evidence" value="ECO:0007669"/>
    <property type="project" value="TreeGrafter"/>
</dbReference>
<protein>
    <recommendedName>
        <fullName evidence="9">Transcription-repair-coupling factor</fullName>
        <shortName evidence="9">TRCF</shortName>
        <ecNumber evidence="9">3.6.4.-</ecNumber>
    </recommendedName>
</protein>
<dbReference type="PANTHER" id="PTHR47964">
    <property type="entry name" value="ATP-DEPENDENT DNA HELICASE HOMOLOG RECG, CHLOROPLASTIC"/>
    <property type="match status" value="1"/>
</dbReference>
<keyword evidence="3 9" id="KW-0227">DNA damage</keyword>
<comment type="subcellular location">
    <subcellularLocation>
        <location evidence="9">Cytoplasm</location>
    </subcellularLocation>
</comment>
<dbReference type="Gene3D" id="3.40.50.11180">
    <property type="match status" value="1"/>
</dbReference>
<dbReference type="SMART" id="SM00982">
    <property type="entry name" value="TRCF"/>
    <property type="match status" value="1"/>
</dbReference>
<dbReference type="InterPro" id="IPR036101">
    <property type="entry name" value="CarD-like/TRCF_RID_sf"/>
</dbReference>
<evidence type="ECO:0000256" key="6">
    <source>
        <dbReference type="ARBA" id="ARBA00022840"/>
    </source>
</evidence>
<evidence type="ECO:0000256" key="7">
    <source>
        <dbReference type="ARBA" id="ARBA00023125"/>
    </source>
</evidence>
<dbReference type="SUPFAM" id="SSF52540">
    <property type="entry name" value="P-loop containing nucleoside triphosphate hydrolases"/>
    <property type="match status" value="2"/>
</dbReference>
<evidence type="ECO:0000313" key="13">
    <source>
        <dbReference type="Proteomes" id="UP000218775"/>
    </source>
</evidence>
<dbReference type="EC" id="3.6.4.-" evidence="9"/>
<dbReference type="Proteomes" id="UP000218775">
    <property type="component" value="Unassembled WGS sequence"/>
</dbReference>
<dbReference type="InterPro" id="IPR011545">
    <property type="entry name" value="DEAD/DEAH_box_helicase_dom"/>
</dbReference>
<keyword evidence="5" id="KW-0347">Helicase</keyword>
<dbReference type="GO" id="GO:0003684">
    <property type="term" value="F:damaged DNA binding"/>
    <property type="evidence" value="ECO:0007669"/>
    <property type="project" value="InterPro"/>
</dbReference>
<gene>
    <name evidence="9 12" type="primary">mfd</name>
    <name evidence="12" type="ORF">COB21_02870</name>
</gene>
<dbReference type="Pfam" id="PF02559">
    <property type="entry name" value="CarD_TRCF_RID"/>
    <property type="match status" value="1"/>
</dbReference>
<evidence type="ECO:0000256" key="1">
    <source>
        <dbReference type="ARBA" id="ARBA00022490"/>
    </source>
</evidence>
<keyword evidence="2 9" id="KW-0547">Nucleotide-binding</keyword>
<dbReference type="SUPFAM" id="SSF143517">
    <property type="entry name" value="TRCF domain-like"/>
    <property type="match status" value="1"/>
</dbReference>
<dbReference type="Gene3D" id="3.30.2060.10">
    <property type="entry name" value="Penicillin-binding protein 1b domain"/>
    <property type="match status" value="1"/>
</dbReference>
<reference evidence="13" key="1">
    <citation type="submission" date="2017-08" db="EMBL/GenBank/DDBJ databases">
        <title>A dynamic microbial community with high functional redundancy inhabits the cold, oxic subseafloor aquifer.</title>
        <authorList>
            <person name="Tully B.J."/>
            <person name="Wheat C.G."/>
            <person name="Glazer B.T."/>
            <person name="Huber J.A."/>
        </authorList>
    </citation>
    <scope>NUCLEOTIDE SEQUENCE [LARGE SCALE GENOMIC DNA]</scope>
</reference>
<keyword evidence="6 9" id="KW-0067">ATP-binding</keyword>
<dbReference type="CDD" id="cd17991">
    <property type="entry name" value="DEXHc_TRCF"/>
    <property type="match status" value="1"/>
</dbReference>
<dbReference type="SMART" id="SM00490">
    <property type="entry name" value="HELICc"/>
    <property type="match status" value="1"/>
</dbReference>
<evidence type="ECO:0000256" key="2">
    <source>
        <dbReference type="ARBA" id="ARBA00022741"/>
    </source>
</evidence>
<feature type="domain" description="Helicase ATP-binding" evidence="10">
    <location>
        <begin position="591"/>
        <end position="753"/>
    </location>
</feature>
<dbReference type="SUPFAM" id="SSF141259">
    <property type="entry name" value="CarD-like"/>
    <property type="match status" value="1"/>
</dbReference>
<dbReference type="Pfam" id="PF17757">
    <property type="entry name" value="UvrB_inter"/>
    <property type="match status" value="1"/>
</dbReference>
<dbReference type="InterPro" id="IPR037235">
    <property type="entry name" value="TRCF-like_C_D7"/>
</dbReference>
<dbReference type="HAMAP" id="MF_00969">
    <property type="entry name" value="TRCF"/>
    <property type="match status" value="1"/>
</dbReference>
<dbReference type="Pfam" id="PF00270">
    <property type="entry name" value="DEAD"/>
    <property type="match status" value="1"/>
</dbReference>